<dbReference type="Proteomes" id="UP001295684">
    <property type="component" value="Unassembled WGS sequence"/>
</dbReference>
<feature type="compositionally biased region" description="Basic and acidic residues" evidence="1">
    <location>
        <begin position="409"/>
        <end position="418"/>
    </location>
</feature>
<comment type="caution">
    <text evidence="2">The sequence shown here is derived from an EMBL/GenBank/DDBJ whole genome shotgun (WGS) entry which is preliminary data.</text>
</comment>
<evidence type="ECO:0008006" key="4">
    <source>
        <dbReference type="Google" id="ProtNLM"/>
    </source>
</evidence>
<evidence type="ECO:0000313" key="3">
    <source>
        <dbReference type="Proteomes" id="UP001295684"/>
    </source>
</evidence>
<feature type="compositionally biased region" description="Acidic residues" evidence="1">
    <location>
        <begin position="277"/>
        <end position="288"/>
    </location>
</feature>
<feature type="compositionally biased region" description="Basic and acidic residues" evidence="1">
    <location>
        <begin position="46"/>
        <end position="55"/>
    </location>
</feature>
<feature type="region of interest" description="Disordered" evidence="1">
    <location>
        <begin position="41"/>
        <end position="61"/>
    </location>
</feature>
<dbReference type="InterPro" id="IPR051291">
    <property type="entry name" value="CIMAP"/>
</dbReference>
<dbReference type="EMBL" id="CAMPGE010003453">
    <property type="protein sequence ID" value="CAI2362291.1"/>
    <property type="molecule type" value="Genomic_DNA"/>
</dbReference>
<feature type="region of interest" description="Disordered" evidence="1">
    <location>
        <begin position="276"/>
        <end position="296"/>
    </location>
</feature>
<protein>
    <recommendedName>
        <fullName evidence="4">Sperm-tail PG-rich repeat protein</fullName>
    </recommendedName>
</protein>
<dbReference type="PANTHER" id="PTHR21580">
    <property type="entry name" value="SHIPPO-1-RELATED"/>
    <property type="match status" value="1"/>
</dbReference>
<reference evidence="2" key="1">
    <citation type="submission" date="2023-07" db="EMBL/GenBank/DDBJ databases">
        <authorList>
            <consortium name="AG Swart"/>
            <person name="Singh M."/>
            <person name="Singh A."/>
            <person name="Seah K."/>
            <person name="Emmerich C."/>
        </authorList>
    </citation>
    <scope>NUCLEOTIDE SEQUENCE</scope>
    <source>
        <strain evidence="2">DP1</strain>
    </source>
</reference>
<sequence>MSFARSDRKTESSFKLKGNSKIGPGSYIGLRKYKVLPNNAPFNISSKEKHQKEGQAESPGPCSYNTVLNNGILSGSEFQYTQNNLTSVYSLRQLENFKPTTSFISKVGRFNPPKEKEVIGPGYYNSSTINDSWSSPCYATFSKNKTLMRSVDPGPASIPSHNGVFGYQETPDGKVIRQGPKNVIHTGTGNDKVGPGHYETETAYKKVLSTKNSGFKVPNADRRTFFDNSNSIDIGPGDYDLPKPGKRYNSLYSPKVYVGPKTIVRGLLRENRHDSYLDDLEDSNDEDSGPGPGNYDPYMNSYFNKTSISTDLQSYSISAERFKKPHNINTKVGPGSYNLRGEPSKYTITRSSKKNRSSPFISGEKRFSGMYLKKTKPGPGSYKLKSPLDKNKKKQLKITSFGTKQKRGYSHEGEKRDPGPGYYEGTMSHTIEHQTKLKTQESRNAYGRVIPKSSSMFISSVKKDASYIKKSPCDADYTTDNHTIASKILNNKRSSVAIPVKSLKRPDSKANLRGPGYYKLRTFLETTKPYRNSTAFFVSDKRFKTPKEASPGPAHYQTETL</sequence>
<keyword evidence="3" id="KW-1185">Reference proteome</keyword>
<organism evidence="2 3">
    <name type="scientific">Euplotes crassus</name>
    <dbReference type="NCBI Taxonomy" id="5936"/>
    <lineage>
        <taxon>Eukaryota</taxon>
        <taxon>Sar</taxon>
        <taxon>Alveolata</taxon>
        <taxon>Ciliophora</taxon>
        <taxon>Intramacronucleata</taxon>
        <taxon>Spirotrichea</taxon>
        <taxon>Hypotrichia</taxon>
        <taxon>Euplotida</taxon>
        <taxon>Euplotidae</taxon>
        <taxon>Moneuplotes</taxon>
    </lineage>
</organism>
<feature type="region of interest" description="Disordered" evidence="1">
    <location>
        <begin position="371"/>
        <end position="421"/>
    </location>
</feature>
<feature type="region of interest" description="Disordered" evidence="1">
    <location>
        <begin position="1"/>
        <end position="27"/>
    </location>
</feature>
<feature type="compositionally biased region" description="Basic and acidic residues" evidence="1">
    <location>
        <begin position="1"/>
        <end position="14"/>
    </location>
</feature>
<accession>A0AAD1U8V4</accession>
<evidence type="ECO:0000256" key="1">
    <source>
        <dbReference type="SAM" id="MobiDB-lite"/>
    </source>
</evidence>
<dbReference type="AlphaFoldDB" id="A0AAD1U8V4"/>
<evidence type="ECO:0000313" key="2">
    <source>
        <dbReference type="EMBL" id="CAI2362291.1"/>
    </source>
</evidence>
<dbReference type="Pfam" id="PF07004">
    <property type="entry name" value="SHIPPO-rpt"/>
    <property type="match status" value="3"/>
</dbReference>
<dbReference type="InterPro" id="IPR010736">
    <property type="entry name" value="SHIPPO-rpt"/>
</dbReference>
<gene>
    <name evidence="2" type="ORF">ECRASSUSDP1_LOCUS3613</name>
</gene>
<dbReference type="PANTHER" id="PTHR21580:SF28">
    <property type="entry name" value="BOREALIN N-TERMINAL DOMAIN-CONTAINING PROTEIN-RELATED"/>
    <property type="match status" value="1"/>
</dbReference>
<proteinExistence type="predicted"/>
<name>A0AAD1U8V4_EUPCR</name>